<dbReference type="Proteomes" id="UP000828390">
    <property type="component" value="Unassembled WGS sequence"/>
</dbReference>
<sequence length="331" mass="37870">MHIYCVPGYGIEIAKNTWRFQHNRWHLARQEVHMNDHPGQNAQQIRGATIWSWNHESQNKDITAVLRDGFHMIDTQEKFGIGADDSLTLAEDPQNPGQWVLRVFYAHGSYSGSGKHRGAQFYGTPSAVTSHSYTTLTLEYEVYFPSSFGWNKGGKLPGLWGCTRDCSGGRIKDTCFSTRLMWRPLGDGEVYAYVSHSQNPSFDTWCAKYDHTNIPAYMHVHCTDDKGIEMGKGTFRFQHNRWLHIRQEVHLNAQPGQNGYIRLWVDGHAKTHVTDVIMRQNTHFDIDGLFFSTFFGGADSSWASPNDTYTYYRNFKITTDTLNPTQSELVG</sequence>
<protein>
    <recommendedName>
        <fullName evidence="1">Polysaccharide lyase 14 domain-containing protein</fullName>
    </recommendedName>
</protein>
<gene>
    <name evidence="2" type="ORF">DPMN_069264</name>
</gene>
<name>A0A9D3Z422_DREPO</name>
<feature type="domain" description="Polysaccharide lyase 14" evidence="1">
    <location>
        <begin position="95"/>
        <end position="315"/>
    </location>
</feature>
<proteinExistence type="predicted"/>
<dbReference type="PANTHER" id="PTHR40124:SF1">
    <property type="entry name" value="DISAGGREGATASE RELATED REPEAT PROTEIN"/>
    <property type="match status" value="1"/>
</dbReference>
<dbReference type="PANTHER" id="PTHR40124">
    <property type="match status" value="1"/>
</dbReference>
<organism evidence="2 3">
    <name type="scientific">Dreissena polymorpha</name>
    <name type="common">Zebra mussel</name>
    <name type="synonym">Mytilus polymorpha</name>
    <dbReference type="NCBI Taxonomy" id="45954"/>
    <lineage>
        <taxon>Eukaryota</taxon>
        <taxon>Metazoa</taxon>
        <taxon>Spiralia</taxon>
        <taxon>Lophotrochozoa</taxon>
        <taxon>Mollusca</taxon>
        <taxon>Bivalvia</taxon>
        <taxon>Autobranchia</taxon>
        <taxon>Heteroconchia</taxon>
        <taxon>Euheterodonta</taxon>
        <taxon>Imparidentia</taxon>
        <taxon>Neoheterodontei</taxon>
        <taxon>Myida</taxon>
        <taxon>Dreissenoidea</taxon>
        <taxon>Dreissenidae</taxon>
        <taxon>Dreissena</taxon>
    </lineage>
</organism>
<dbReference type="AlphaFoldDB" id="A0A9D3Z422"/>
<reference evidence="2" key="2">
    <citation type="submission" date="2020-11" db="EMBL/GenBank/DDBJ databases">
        <authorList>
            <person name="McCartney M.A."/>
            <person name="Auch B."/>
            <person name="Kono T."/>
            <person name="Mallez S."/>
            <person name="Becker A."/>
            <person name="Gohl D.M."/>
            <person name="Silverstein K.A.T."/>
            <person name="Koren S."/>
            <person name="Bechman K.B."/>
            <person name="Herman A."/>
            <person name="Abrahante J.E."/>
            <person name="Garbe J."/>
        </authorList>
    </citation>
    <scope>NUCLEOTIDE SEQUENCE</scope>
    <source>
        <strain evidence="2">Duluth1</strain>
        <tissue evidence="2">Whole animal</tissue>
    </source>
</reference>
<comment type="caution">
    <text evidence="2">The sequence shown here is derived from an EMBL/GenBank/DDBJ whole genome shotgun (WGS) entry which is preliminary data.</text>
</comment>
<evidence type="ECO:0000259" key="1">
    <source>
        <dbReference type="Pfam" id="PF21294"/>
    </source>
</evidence>
<keyword evidence="3" id="KW-1185">Reference proteome</keyword>
<evidence type="ECO:0000313" key="3">
    <source>
        <dbReference type="Proteomes" id="UP000828390"/>
    </source>
</evidence>
<dbReference type="Pfam" id="PF21294">
    <property type="entry name" value="Polysacc_lyase_14"/>
    <property type="match status" value="1"/>
</dbReference>
<evidence type="ECO:0000313" key="2">
    <source>
        <dbReference type="EMBL" id="KAH3709799.1"/>
    </source>
</evidence>
<accession>A0A9D3Z422</accession>
<dbReference type="InterPro" id="IPR048958">
    <property type="entry name" value="Polysacc_lyase_14"/>
</dbReference>
<dbReference type="Gene3D" id="2.60.120.200">
    <property type="match status" value="1"/>
</dbReference>
<dbReference type="EMBL" id="JAIWYP010000014">
    <property type="protein sequence ID" value="KAH3709799.1"/>
    <property type="molecule type" value="Genomic_DNA"/>
</dbReference>
<reference evidence="2" key="1">
    <citation type="journal article" date="2019" name="bioRxiv">
        <title>The Genome of the Zebra Mussel, Dreissena polymorpha: A Resource for Invasive Species Research.</title>
        <authorList>
            <person name="McCartney M.A."/>
            <person name="Auch B."/>
            <person name="Kono T."/>
            <person name="Mallez S."/>
            <person name="Zhang Y."/>
            <person name="Obille A."/>
            <person name="Becker A."/>
            <person name="Abrahante J.E."/>
            <person name="Garbe J."/>
            <person name="Badalamenti J.P."/>
            <person name="Herman A."/>
            <person name="Mangelson H."/>
            <person name="Liachko I."/>
            <person name="Sullivan S."/>
            <person name="Sone E.D."/>
            <person name="Koren S."/>
            <person name="Silverstein K.A.T."/>
            <person name="Beckman K.B."/>
            <person name="Gohl D.M."/>
        </authorList>
    </citation>
    <scope>NUCLEOTIDE SEQUENCE</scope>
    <source>
        <strain evidence="2">Duluth1</strain>
        <tissue evidence="2">Whole animal</tissue>
    </source>
</reference>